<evidence type="ECO:0000313" key="6">
    <source>
        <dbReference type="Proteomes" id="UP000078272"/>
    </source>
</evidence>
<evidence type="ECO:0000256" key="2">
    <source>
        <dbReference type="ARBA" id="ARBA00023054"/>
    </source>
</evidence>
<dbReference type="PANTHER" id="PTHR32347:SF23">
    <property type="entry name" value="BLL5650 PROTEIN"/>
    <property type="match status" value="1"/>
</dbReference>
<feature type="region of interest" description="Disordered" evidence="3">
    <location>
        <begin position="1"/>
        <end position="26"/>
    </location>
</feature>
<evidence type="ECO:0000256" key="3">
    <source>
        <dbReference type="SAM" id="MobiDB-lite"/>
    </source>
</evidence>
<keyword evidence="2" id="KW-0175">Coiled coil</keyword>
<dbReference type="InterPro" id="IPR058792">
    <property type="entry name" value="Beta-barrel_RND_2"/>
</dbReference>
<dbReference type="AlphaFoldDB" id="A0A175QZ24"/>
<feature type="domain" description="CusB-like beta-barrel" evidence="4">
    <location>
        <begin position="552"/>
        <end position="621"/>
    </location>
</feature>
<dbReference type="PATRIC" id="fig|401562.3.peg.5039"/>
<organism evidence="5 6">
    <name type="scientific">Aureimonas ureilytica</name>
    <dbReference type="NCBI Taxonomy" id="401562"/>
    <lineage>
        <taxon>Bacteria</taxon>
        <taxon>Pseudomonadati</taxon>
        <taxon>Pseudomonadota</taxon>
        <taxon>Alphaproteobacteria</taxon>
        <taxon>Hyphomicrobiales</taxon>
        <taxon>Aurantimonadaceae</taxon>
        <taxon>Aureimonas</taxon>
    </lineage>
</organism>
<evidence type="ECO:0000256" key="1">
    <source>
        <dbReference type="ARBA" id="ARBA00004196"/>
    </source>
</evidence>
<dbReference type="Gene3D" id="2.40.30.170">
    <property type="match status" value="1"/>
</dbReference>
<dbReference type="Proteomes" id="UP000078272">
    <property type="component" value="Unassembled WGS sequence"/>
</dbReference>
<dbReference type="GO" id="GO:0030313">
    <property type="term" value="C:cell envelope"/>
    <property type="evidence" value="ECO:0007669"/>
    <property type="project" value="UniProtKB-SubCell"/>
</dbReference>
<reference evidence="5 6" key="1">
    <citation type="journal article" date="2016" name="Front. Microbiol.">
        <title>Genomic Resource of Rice Seed Associated Bacteria.</title>
        <authorList>
            <person name="Midha S."/>
            <person name="Bansal K."/>
            <person name="Sharma S."/>
            <person name="Kumar N."/>
            <person name="Patil P.P."/>
            <person name="Chaudhry V."/>
            <person name="Patil P.B."/>
        </authorList>
    </citation>
    <scope>NUCLEOTIDE SEQUENCE [LARGE SCALE GENOMIC DNA]</scope>
    <source>
        <strain evidence="5 6">NS226</strain>
    </source>
</reference>
<comment type="caution">
    <text evidence="5">The sequence shown here is derived from an EMBL/GenBank/DDBJ whole genome shotgun (WGS) entry which is preliminary data.</text>
</comment>
<comment type="subcellular location">
    <subcellularLocation>
        <location evidence="1">Cell envelope</location>
    </subcellularLocation>
</comment>
<dbReference type="SUPFAM" id="SSF111369">
    <property type="entry name" value="HlyD-like secretion proteins"/>
    <property type="match status" value="1"/>
</dbReference>
<dbReference type="InterPro" id="IPR050465">
    <property type="entry name" value="UPF0194_transport"/>
</dbReference>
<evidence type="ECO:0000313" key="5">
    <source>
        <dbReference type="EMBL" id="KTQ81468.1"/>
    </source>
</evidence>
<accession>A0A175QZ24</accession>
<proteinExistence type="predicted"/>
<evidence type="ECO:0000259" key="4">
    <source>
        <dbReference type="Pfam" id="PF25954"/>
    </source>
</evidence>
<sequence length="653" mass="69975">MSDEATNETGGGMSFQPDHRSTDASASNEADWLTAFVEAGAWRRLSDGGDLGSVSTAWLDLLVAQIEHVLAAEAAPVSGTHPSPVVRTAFVALGEPSSERYLRAASRGREASADLIQAAERCLKQRRSVIQTPRGDREGTCHLAYPVLADDALAGVVAVELTGAARARVEAVLRLLQWGSPWLVDLLRRRAHSPANAEAPADRSTSGVVFALQALAADAPASDLAEAFASRIADMLSLDRVAIGRRRRGQTRLLAGSHGGFSAVHNDFAAALVAAMDEAADIGSQISWPAEDPAAVSHPAHARLCRVHDRDYALSLPLRASDETGETLVVTILARAVPDVEALEALRKAASIAAPSLRAALKAERGLFRHAAASARDGLRQLAPSRFGFKGALALAVPVIAGVMFVPIDYSVSASAGLEGVSRRAIVAPFDGFVASVMVRPGERVEESTLLGRMDDRELRLQEIDLKARLGETQRQLDQAMGQRDHAAINILSARRAQNLAQLDLIASNLQRAELRAPFQSFVVSGGTDLIGAPLRRGDPLFEVSPLDAYRVTIDVPQGEFAAVRVGQTGHILLTALPNRSFPFRIERLTPIATAKDGESVVRVEAALDRPEPMLRPGMQGIARIDVGERRIGWILGHRLWTAALLKLWAWLP</sequence>
<dbReference type="PANTHER" id="PTHR32347">
    <property type="entry name" value="EFFLUX SYSTEM COMPONENT YKNX-RELATED"/>
    <property type="match status" value="1"/>
</dbReference>
<dbReference type="Pfam" id="PF25954">
    <property type="entry name" value="Beta-barrel_RND_2"/>
    <property type="match status" value="1"/>
</dbReference>
<protein>
    <recommendedName>
        <fullName evidence="4">CusB-like beta-barrel domain-containing protein</fullName>
    </recommendedName>
</protein>
<gene>
    <name evidence="5" type="ORF">NS226_22625</name>
</gene>
<dbReference type="EMBL" id="LDPZ01000083">
    <property type="protein sequence ID" value="KTQ81468.1"/>
    <property type="molecule type" value="Genomic_DNA"/>
</dbReference>
<name>A0A175QZ24_9HYPH</name>